<proteinExistence type="predicted"/>
<organism evidence="2">
    <name type="scientific">Arundo donax</name>
    <name type="common">Giant reed</name>
    <name type="synonym">Donax arundinaceus</name>
    <dbReference type="NCBI Taxonomy" id="35708"/>
    <lineage>
        <taxon>Eukaryota</taxon>
        <taxon>Viridiplantae</taxon>
        <taxon>Streptophyta</taxon>
        <taxon>Embryophyta</taxon>
        <taxon>Tracheophyta</taxon>
        <taxon>Spermatophyta</taxon>
        <taxon>Magnoliopsida</taxon>
        <taxon>Liliopsida</taxon>
        <taxon>Poales</taxon>
        <taxon>Poaceae</taxon>
        <taxon>PACMAD clade</taxon>
        <taxon>Arundinoideae</taxon>
        <taxon>Arundineae</taxon>
        <taxon>Arundo</taxon>
    </lineage>
</organism>
<evidence type="ECO:0000256" key="1">
    <source>
        <dbReference type="SAM" id="MobiDB-lite"/>
    </source>
</evidence>
<sequence length="69" mass="7971">MGRGREGDDHPWTVTYIEVRAQPRRGRGAVALPTHTERTLGPRCQPRCRRRQRPQLPRRICVLSVRVAS</sequence>
<feature type="region of interest" description="Disordered" evidence="1">
    <location>
        <begin position="25"/>
        <end position="51"/>
    </location>
</feature>
<evidence type="ECO:0000313" key="2">
    <source>
        <dbReference type="EMBL" id="JAE13092.1"/>
    </source>
</evidence>
<dbReference type="EMBL" id="GBRH01184804">
    <property type="protein sequence ID" value="JAE13092.1"/>
    <property type="molecule type" value="Transcribed_RNA"/>
</dbReference>
<name>A0A0A9FLB2_ARUDO</name>
<protein>
    <submittedName>
        <fullName evidence="2">Uncharacterized protein</fullName>
    </submittedName>
</protein>
<reference evidence="2" key="2">
    <citation type="journal article" date="2015" name="Data Brief">
        <title>Shoot transcriptome of the giant reed, Arundo donax.</title>
        <authorList>
            <person name="Barrero R.A."/>
            <person name="Guerrero F.D."/>
            <person name="Moolhuijzen P."/>
            <person name="Goolsby J.A."/>
            <person name="Tidwell J."/>
            <person name="Bellgard S.E."/>
            <person name="Bellgard M.I."/>
        </authorList>
    </citation>
    <scope>NUCLEOTIDE SEQUENCE</scope>
    <source>
        <tissue evidence="2">Shoot tissue taken approximately 20 cm above the soil surface</tissue>
    </source>
</reference>
<accession>A0A0A9FLB2</accession>
<dbReference type="AlphaFoldDB" id="A0A0A9FLB2"/>
<reference evidence="2" key="1">
    <citation type="submission" date="2014-09" db="EMBL/GenBank/DDBJ databases">
        <authorList>
            <person name="Magalhaes I.L.F."/>
            <person name="Oliveira U."/>
            <person name="Santos F.R."/>
            <person name="Vidigal T.H.D.A."/>
            <person name="Brescovit A.D."/>
            <person name="Santos A.J."/>
        </authorList>
    </citation>
    <scope>NUCLEOTIDE SEQUENCE</scope>
    <source>
        <tissue evidence="2">Shoot tissue taken approximately 20 cm above the soil surface</tissue>
    </source>
</reference>